<evidence type="ECO:0000256" key="4">
    <source>
        <dbReference type="ARBA" id="ARBA00022432"/>
    </source>
</evidence>
<feature type="binding site" evidence="10">
    <location>
        <position position="300"/>
    </location>
    <ligand>
        <name>ATP</name>
        <dbReference type="ChEBI" id="CHEBI:30616"/>
    </ligand>
</feature>
<keyword evidence="7 10" id="KW-0067">ATP-binding</keyword>
<keyword evidence="8 10" id="KW-0456">Lyase</keyword>
<evidence type="ECO:0000256" key="3">
    <source>
        <dbReference type="ARBA" id="ARBA00012363"/>
    </source>
</evidence>
<dbReference type="GO" id="GO:0005829">
    <property type="term" value="C:cytosol"/>
    <property type="evidence" value="ECO:0007669"/>
    <property type="project" value="TreeGrafter"/>
</dbReference>
<keyword evidence="10" id="KW-0963">Cytoplasm</keyword>
<dbReference type="GO" id="GO:0005524">
    <property type="term" value="F:ATP binding"/>
    <property type="evidence" value="ECO:0007669"/>
    <property type="project" value="UniProtKB-UniRule"/>
</dbReference>
<feature type="binding site" evidence="10">
    <location>
        <position position="180"/>
    </location>
    <ligand>
        <name>ATP</name>
        <dbReference type="ChEBI" id="CHEBI:30616"/>
    </ligand>
</feature>
<dbReference type="PIRSF" id="PIRSF006294">
    <property type="entry name" value="PEP_crbxkin"/>
    <property type="match status" value="1"/>
</dbReference>
<comment type="subcellular location">
    <subcellularLocation>
        <location evidence="10">Cytoplasm</location>
    </subcellularLocation>
</comment>
<evidence type="ECO:0000256" key="1">
    <source>
        <dbReference type="ARBA" id="ARBA00004742"/>
    </source>
</evidence>
<feature type="binding site" evidence="10">
    <location>
        <begin position="215"/>
        <end position="223"/>
    </location>
    <ligand>
        <name>ATP</name>
        <dbReference type="ChEBI" id="CHEBI:30616"/>
    </ligand>
</feature>
<comment type="function">
    <text evidence="10">Involved in the gluconeogenesis. Catalyzes the conversion of oxaloacetate (OAA) to phosphoenolpyruvate (PEP) through direct phosphoryl transfer between the nucleoside triphosphate and OAA.</text>
</comment>
<feature type="binding site" evidence="10">
    <location>
        <position position="300"/>
    </location>
    <ligand>
        <name>substrate</name>
    </ligand>
</feature>
<comment type="catalytic activity">
    <reaction evidence="9 10">
        <text>oxaloacetate + ATP = phosphoenolpyruvate + ADP + CO2</text>
        <dbReference type="Rhea" id="RHEA:18617"/>
        <dbReference type="ChEBI" id="CHEBI:16452"/>
        <dbReference type="ChEBI" id="CHEBI:16526"/>
        <dbReference type="ChEBI" id="CHEBI:30616"/>
        <dbReference type="ChEBI" id="CHEBI:58702"/>
        <dbReference type="ChEBI" id="CHEBI:456216"/>
        <dbReference type="EC" id="4.1.1.49"/>
    </reaction>
</comment>
<dbReference type="NCBIfam" id="NF006823">
    <property type="entry name" value="PRK09344.1-5"/>
    <property type="match status" value="1"/>
</dbReference>
<feature type="binding site" evidence="10">
    <location>
        <position position="199"/>
    </location>
    <ligand>
        <name>ATP</name>
        <dbReference type="ChEBI" id="CHEBI:30616"/>
    </ligand>
</feature>
<feature type="binding site" evidence="10">
    <location>
        <position position="180"/>
    </location>
    <ligand>
        <name>substrate</name>
    </ligand>
</feature>
<feature type="binding site" evidence="10">
    <location>
        <position position="236"/>
    </location>
    <ligand>
        <name>Mn(2+)</name>
        <dbReference type="ChEBI" id="CHEBI:29035"/>
    </ligand>
</feature>
<dbReference type="GO" id="GO:0016301">
    <property type="term" value="F:kinase activity"/>
    <property type="evidence" value="ECO:0007669"/>
    <property type="project" value="UniProtKB-KW"/>
</dbReference>
<dbReference type="EMBL" id="SHBL01000003">
    <property type="protein sequence ID" value="RZO24773.1"/>
    <property type="molecule type" value="Genomic_DNA"/>
</dbReference>
<dbReference type="InterPro" id="IPR013035">
    <property type="entry name" value="PEP_carboxykinase_C"/>
</dbReference>
<gene>
    <name evidence="10" type="primary">pckA</name>
    <name evidence="11" type="ORF">EVA99_00660</name>
</gene>
<keyword evidence="11" id="KW-0670">Pyruvate</keyword>
<dbReference type="NCBIfam" id="TIGR00224">
    <property type="entry name" value="pckA"/>
    <property type="match status" value="1"/>
</dbReference>
<feature type="binding site" evidence="10">
    <location>
        <position position="40"/>
    </location>
    <ligand>
        <name>substrate</name>
    </ligand>
</feature>
<feature type="binding site" evidence="10">
    <location>
        <position position="174"/>
    </location>
    <ligand>
        <name>substrate</name>
    </ligand>
</feature>
<dbReference type="SUPFAM" id="SSF53795">
    <property type="entry name" value="PEP carboxykinase-like"/>
    <property type="match status" value="1"/>
</dbReference>
<feature type="binding site" evidence="10">
    <location>
        <position position="426"/>
    </location>
    <ligand>
        <name>ATP</name>
        <dbReference type="ChEBI" id="CHEBI:30616"/>
    </ligand>
</feature>
<dbReference type="Pfam" id="PF01293">
    <property type="entry name" value="PEPCK_ATP"/>
    <property type="match status" value="1"/>
</dbReference>
<evidence type="ECO:0000256" key="6">
    <source>
        <dbReference type="ARBA" id="ARBA00022793"/>
    </source>
</evidence>
<dbReference type="NCBIfam" id="NF006821">
    <property type="entry name" value="PRK09344.1-3"/>
    <property type="match status" value="1"/>
</dbReference>
<dbReference type="Gene3D" id="2.170.8.10">
    <property type="entry name" value="Phosphoenolpyruvate Carboxykinase, domain 2"/>
    <property type="match status" value="1"/>
</dbReference>
<dbReference type="HAMAP" id="MF_00453">
    <property type="entry name" value="PEPCK_ATP"/>
    <property type="match status" value="1"/>
</dbReference>
<dbReference type="InterPro" id="IPR008210">
    <property type="entry name" value="PEP_carboxykinase_N"/>
</dbReference>
<keyword evidence="10" id="KW-0479">Metal-binding</keyword>
<name>A0A520MU62_9GAMM</name>
<dbReference type="NCBIfam" id="NF006820">
    <property type="entry name" value="PRK09344.1-2"/>
    <property type="match status" value="1"/>
</dbReference>
<organism evidence="11 12">
    <name type="scientific">SAR86 cluster bacterium</name>
    <dbReference type="NCBI Taxonomy" id="2030880"/>
    <lineage>
        <taxon>Bacteria</taxon>
        <taxon>Pseudomonadati</taxon>
        <taxon>Pseudomonadota</taxon>
        <taxon>Gammaproteobacteria</taxon>
        <taxon>SAR86 cluster</taxon>
    </lineage>
</organism>
<dbReference type="GO" id="GO:0006094">
    <property type="term" value="P:gluconeogenesis"/>
    <property type="evidence" value="ECO:0007669"/>
    <property type="project" value="UniProtKB-UniRule"/>
</dbReference>
<feature type="binding site" evidence="10">
    <location>
        <position position="264"/>
    </location>
    <ligand>
        <name>ATP</name>
        <dbReference type="ChEBI" id="CHEBI:30616"/>
    </ligand>
</feature>
<feature type="binding site" evidence="10">
    <location>
        <position position="199"/>
    </location>
    <ligand>
        <name>Mn(2+)</name>
        <dbReference type="ChEBI" id="CHEBI:29035"/>
    </ligand>
</feature>
<keyword evidence="11" id="KW-0418">Kinase</keyword>
<evidence type="ECO:0000256" key="7">
    <source>
        <dbReference type="ARBA" id="ARBA00022840"/>
    </source>
</evidence>
<evidence type="ECO:0000256" key="10">
    <source>
        <dbReference type="HAMAP-Rule" id="MF_00453"/>
    </source>
</evidence>
<evidence type="ECO:0000256" key="8">
    <source>
        <dbReference type="ARBA" id="ARBA00023239"/>
    </source>
</evidence>
<feature type="binding site" evidence="10">
    <location>
        <position position="180"/>
    </location>
    <ligand>
        <name>Mn(2+)</name>
        <dbReference type="ChEBI" id="CHEBI:29035"/>
    </ligand>
</feature>
<comment type="subunit">
    <text evidence="10">Monomer.</text>
</comment>
<dbReference type="EC" id="4.1.1.49" evidence="3 10"/>
<evidence type="ECO:0000313" key="11">
    <source>
        <dbReference type="EMBL" id="RZO24773.1"/>
    </source>
</evidence>
<accession>A0A520MU62</accession>
<sequence>MSRSLVLSNSELIEKSVANNEGELTHTGALLSLTGNRTGRSPNDRFIVKENSTEDKIDWGDVNKPFNAHHFDKLWNKVNNYLDDKVNYVSNVHVGANKDHYIPVEVKSELAWHSLFSKLIFISPHHFNEENKEVWKIVTAADYVCDPKEDHTNSESCVIINFLRRRVLIAGMKYAGEMKKSMFAVQNFLLPEKGVLPMHCSANQTSDGRTTLFFGLSGTGKTTLSADPKCSLIGDDEHGWGDGTVFNFEGGCYAKCINLSQENEPLIWDAIKFGSILENVVISDAGVPDYTDAKYTENTRVCYPRNFIEGAIPENEGCEPDNIIFLTCDLSGVLPPVSVLDENAAAYHFLSGYTAKVGSTEIGASKSMDFAFSTCFGAPFFPRPAGVYADLLIKRAKRNKTKVFLVNTGWTGGGFGVGKRFPIPVTRAIINAIQDNKVDLTNLEYLEKLNLYIPKELEGVESNYLKPRDCWESKDAYDQECEALSQKFKDNFKRFDVPQEIIEAGPK</sequence>
<keyword evidence="10" id="KW-0464">Manganese</keyword>
<proteinExistence type="inferred from homology"/>
<reference evidence="11 12" key="1">
    <citation type="submission" date="2019-02" db="EMBL/GenBank/DDBJ databases">
        <title>Prokaryotic population dynamics and viral predation in marine succession experiment using metagenomics: the confinement effect.</title>
        <authorList>
            <person name="Haro-Moreno J.M."/>
            <person name="Rodriguez-Valera F."/>
            <person name="Lopez-Perez M."/>
        </authorList>
    </citation>
    <scope>NUCLEOTIDE SEQUENCE [LARGE SCALE GENOMIC DNA]</scope>
    <source>
        <strain evidence="11">MED-G166</strain>
    </source>
</reference>
<evidence type="ECO:0000256" key="2">
    <source>
        <dbReference type="ARBA" id="ARBA00006052"/>
    </source>
</evidence>
<comment type="pathway">
    <text evidence="1 10">Carbohydrate biosynthesis; gluconeogenesis.</text>
</comment>
<dbReference type="PANTHER" id="PTHR30031">
    <property type="entry name" value="PHOSPHOENOLPYRUVATE CARBOXYKINASE ATP"/>
    <property type="match status" value="1"/>
</dbReference>
<dbReference type="Gene3D" id="3.90.228.20">
    <property type="match status" value="1"/>
</dbReference>
<evidence type="ECO:0000256" key="5">
    <source>
        <dbReference type="ARBA" id="ARBA00022741"/>
    </source>
</evidence>
<dbReference type="SUPFAM" id="SSF68923">
    <property type="entry name" value="PEP carboxykinase N-terminal domain"/>
    <property type="match status" value="1"/>
</dbReference>
<keyword evidence="6 10" id="KW-0210">Decarboxylase</keyword>
<dbReference type="InterPro" id="IPR001272">
    <property type="entry name" value="PEP_carboxykinase_ATP"/>
</dbReference>
<keyword evidence="11" id="KW-0808">Transferase</keyword>
<comment type="caution">
    <text evidence="11">The sequence shown here is derived from an EMBL/GenBank/DDBJ whole genome shotgun (WGS) entry which is preliminary data.</text>
</comment>
<dbReference type="Gene3D" id="3.40.449.10">
    <property type="entry name" value="Phosphoenolpyruvate Carboxykinase, domain 1"/>
    <property type="match status" value="1"/>
</dbReference>
<protein>
    <recommendedName>
        <fullName evidence="3 10">Phosphoenolpyruvate carboxykinase (ATP)</fullName>
        <shortName evidence="10">PCK</shortName>
        <shortName evidence="10">PEP carboxykinase</shortName>
        <shortName evidence="10">PEPCK</shortName>
        <ecNumber evidence="3 10">4.1.1.49</ecNumber>
    </recommendedName>
</protein>
<keyword evidence="4 10" id="KW-0312">Gluconeogenesis</keyword>
<comment type="cofactor">
    <cofactor evidence="10">
        <name>Mn(2+)</name>
        <dbReference type="ChEBI" id="CHEBI:29035"/>
    </cofactor>
    <text evidence="10">Binds 1 Mn(2+) ion per subunit.</text>
</comment>
<dbReference type="Proteomes" id="UP000320146">
    <property type="component" value="Unassembled WGS sequence"/>
</dbReference>
<comment type="caution">
    <text evidence="10">Lacks conserved residue(s) required for the propagation of feature annotation.</text>
</comment>
<dbReference type="AlphaFoldDB" id="A0A520MU62"/>
<dbReference type="UniPathway" id="UPA00138"/>
<dbReference type="GO" id="GO:0046872">
    <property type="term" value="F:metal ion binding"/>
    <property type="evidence" value="ECO:0007669"/>
    <property type="project" value="UniProtKB-KW"/>
</dbReference>
<comment type="similarity">
    <text evidence="2 10">Belongs to the phosphoenolpyruvate carboxykinase (ATP) family.</text>
</comment>
<evidence type="ECO:0000313" key="12">
    <source>
        <dbReference type="Proteomes" id="UP000320146"/>
    </source>
</evidence>
<dbReference type="PANTHER" id="PTHR30031:SF0">
    <property type="entry name" value="PHOSPHOENOLPYRUVATE CARBOXYKINASE (ATP)"/>
    <property type="match status" value="1"/>
</dbReference>
<dbReference type="GO" id="GO:0004612">
    <property type="term" value="F:phosphoenolpyruvate carboxykinase (ATP) activity"/>
    <property type="evidence" value="ECO:0007669"/>
    <property type="project" value="UniProtKB-UniRule"/>
</dbReference>
<keyword evidence="5 10" id="KW-0547">Nucleotide-binding</keyword>
<evidence type="ECO:0000256" key="9">
    <source>
        <dbReference type="ARBA" id="ARBA00047371"/>
    </source>
</evidence>